<evidence type="ECO:0000256" key="1">
    <source>
        <dbReference type="SAM" id="Coils"/>
    </source>
</evidence>
<evidence type="ECO:0008006" key="4">
    <source>
        <dbReference type="Google" id="ProtNLM"/>
    </source>
</evidence>
<feature type="coiled-coil region" evidence="1">
    <location>
        <begin position="224"/>
        <end position="251"/>
    </location>
</feature>
<evidence type="ECO:0000313" key="3">
    <source>
        <dbReference type="Proteomes" id="UP001549146"/>
    </source>
</evidence>
<comment type="caution">
    <text evidence="2">The sequence shown here is derived from an EMBL/GenBank/DDBJ whole genome shotgun (WGS) entry which is preliminary data.</text>
</comment>
<dbReference type="Proteomes" id="UP001549146">
    <property type="component" value="Unassembled WGS sequence"/>
</dbReference>
<proteinExistence type="predicted"/>
<evidence type="ECO:0000313" key="2">
    <source>
        <dbReference type="EMBL" id="MET3731547.1"/>
    </source>
</evidence>
<dbReference type="RefSeq" id="WP_354507905.1">
    <property type="nucleotide sequence ID" value="NZ_JBEPMO010000004.1"/>
</dbReference>
<gene>
    <name evidence="2" type="ORF">ABID46_001116</name>
</gene>
<dbReference type="EMBL" id="JBEPMO010000004">
    <property type="protein sequence ID" value="MET3731547.1"/>
    <property type="molecule type" value="Genomic_DNA"/>
</dbReference>
<organism evidence="2 3">
    <name type="scientific">Moheibacter stercoris</name>
    <dbReference type="NCBI Taxonomy" id="1628251"/>
    <lineage>
        <taxon>Bacteria</taxon>
        <taxon>Pseudomonadati</taxon>
        <taxon>Bacteroidota</taxon>
        <taxon>Flavobacteriia</taxon>
        <taxon>Flavobacteriales</taxon>
        <taxon>Weeksellaceae</taxon>
        <taxon>Moheibacter</taxon>
    </lineage>
</organism>
<sequence length="256" mass="30509">MQKNNNLDFINDWLTFIIKFLYQNKQNSAYFETMLLRLENYYSIKNKKEMNSMLMELRSILSTSSIELRIKLDDALREKFNLSFKDISPIKKSNQFLTEKQNSEVEFIKDWSLTIINFLKSIHNLEVSFLLDNEQIFSEEVKRKYLMETSPSIYIKGLRMVFNDINEMALDLSLQLQVELNKLLLSKFEKDLNFYSTSLSKKVRQIIKRGEIKNPNEFRLLQSRAELIYENEELKTELTEINKLMVSYEEDGRAEV</sequence>
<keyword evidence="3" id="KW-1185">Reference proteome</keyword>
<reference evidence="2 3" key="1">
    <citation type="submission" date="2024-06" db="EMBL/GenBank/DDBJ databases">
        <title>Genomic Encyclopedia of Type Strains, Phase IV (KMG-IV): sequencing the most valuable type-strain genomes for metagenomic binning, comparative biology and taxonomic classification.</title>
        <authorList>
            <person name="Goeker M."/>
        </authorList>
    </citation>
    <scope>NUCLEOTIDE SEQUENCE [LARGE SCALE GENOMIC DNA]</scope>
    <source>
        <strain evidence="2 3">DSM 29388</strain>
    </source>
</reference>
<keyword evidence="1" id="KW-0175">Coiled coil</keyword>
<protein>
    <recommendedName>
        <fullName evidence="4">Poly(3-hydroxyalkanoate) polymerase subunit PhaE</fullName>
    </recommendedName>
</protein>
<accession>A0ABV2LSK1</accession>
<name>A0ABV2LSK1_9FLAO</name>